<organism evidence="2 3">
    <name type="scientific">Vigna unguiculata</name>
    <name type="common">Cowpea</name>
    <dbReference type="NCBI Taxonomy" id="3917"/>
    <lineage>
        <taxon>Eukaryota</taxon>
        <taxon>Viridiplantae</taxon>
        <taxon>Streptophyta</taxon>
        <taxon>Embryophyta</taxon>
        <taxon>Tracheophyta</taxon>
        <taxon>Spermatophyta</taxon>
        <taxon>Magnoliopsida</taxon>
        <taxon>eudicotyledons</taxon>
        <taxon>Gunneridae</taxon>
        <taxon>Pentapetalae</taxon>
        <taxon>rosids</taxon>
        <taxon>fabids</taxon>
        <taxon>Fabales</taxon>
        <taxon>Fabaceae</taxon>
        <taxon>Papilionoideae</taxon>
        <taxon>50 kb inversion clade</taxon>
        <taxon>NPAAA clade</taxon>
        <taxon>indigoferoid/millettioid clade</taxon>
        <taxon>Phaseoleae</taxon>
        <taxon>Vigna</taxon>
    </lineage>
</organism>
<proteinExistence type="predicted"/>
<evidence type="ECO:0000313" key="3">
    <source>
        <dbReference type="Proteomes" id="UP000501690"/>
    </source>
</evidence>
<evidence type="ECO:0000313" key="2">
    <source>
        <dbReference type="EMBL" id="QCE06954.1"/>
    </source>
</evidence>
<keyword evidence="3" id="KW-1185">Reference proteome</keyword>
<feature type="region of interest" description="Disordered" evidence="1">
    <location>
        <begin position="12"/>
        <end position="37"/>
    </location>
</feature>
<gene>
    <name evidence="2" type="ORF">DEO72_LG9g1968</name>
</gene>
<protein>
    <submittedName>
        <fullName evidence="2">Uncharacterized protein</fullName>
    </submittedName>
</protein>
<accession>A0A4D6N255</accession>
<name>A0A4D6N255_VIGUN</name>
<evidence type="ECO:0000256" key="1">
    <source>
        <dbReference type="SAM" id="MobiDB-lite"/>
    </source>
</evidence>
<sequence>MAAIDKLAQVSLSRQGKVSRGSPMPSCANGRPSDPLSFEQASVSLRRGESRLSENMQRPLFQILELSLRRRDLI</sequence>
<dbReference type="Proteomes" id="UP000501690">
    <property type="component" value="Linkage Group LG9"/>
</dbReference>
<dbReference type="AlphaFoldDB" id="A0A4D6N255"/>
<dbReference type="EMBL" id="CP039353">
    <property type="protein sequence ID" value="QCE06954.1"/>
    <property type="molecule type" value="Genomic_DNA"/>
</dbReference>
<reference evidence="2 3" key="1">
    <citation type="submission" date="2019-04" db="EMBL/GenBank/DDBJ databases">
        <title>An improved genome assembly and genetic linkage map for asparagus bean, Vigna unguiculata ssp. sesquipedialis.</title>
        <authorList>
            <person name="Xia Q."/>
            <person name="Zhang R."/>
            <person name="Dong Y."/>
        </authorList>
    </citation>
    <scope>NUCLEOTIDE SEQUENCE [LARGE SCALE GENOMIC DNA]</scope>
    <source>
        <tissue evidence="2">Leaf</tissue>
    </source>
</reference>